<accession>A0A3P3WCV6</accession>
<sequence length="163" mass="19156">MENQKNIKLRLRFERFSSKTAEEIKAGIERLRQSESENFKLNNAGNHIWLGIGMLRREFWSPTLHIELDKYEDGRTHVKGTFGPDPILWFVFLALHFVVGVLFVIFGIIAYSKWSLEQSPQFDLAVMFALVNAWFVLYFLARYNRKKGARQMDELLNLSEQLI</sequence>
<evidence type="ECO:0000313" key="3">
    <source>
        <dbReference type="Proteomes" id="UP000271937"/>
    </source>
</evidence>
<proteinExistence type="predicted"/>
<reference evidence="2 3" key="1">
    <citation type="submission" date="2018-11" db="EMBL/GenBank/DDBJ databases">
        <title>Flavobacterium sp. nov., YIM 102600 draft genome.</title>
        <authorList>
            <person name="Li G."/>
            <person name="Jiang Y."/>
        </authorList>
    </citation>
    <scope>NUCLEOTIDE SEQUENCE [LARGE SCALE GENOMIC DNA]</scope>
    <source>
        <strain evidence="2 3">YIM 102600</strain>
    </source>
</reference>
<gene>
    <name evidence="2" type="ORF">EG849_10305</name>
</gene>
<feature type="transmembrane region" description="Helical" evidence="1">
    <location>
        <begin position="124"/>
        <end position="141"/>
    </location>
</feature>
<dbReference type="AlphaFoldDB" id="A0A3P3WCV6"/>
<keyword evidence="3" id="KW-1185">Reference proteome</keyword>
<dbReference type="OrthoDB" id="1451346at2"/>
<keyword evidence="1" id="KW-1133">Transmembrane helix</keyword>
<name>A0A3P3WCV6_9FLAO</name>
<evidence type="ECO:0000313" key="2">
    <source>
        <dbReference type="EMBL" id="RRJ90423.1"/>
    </source>
</evidence>
<evidence type="ECO:0008006" key="4">
    <source>
        <dbReference type="Google" id="ProtNLM"/>
    </source>
</evidence>
<keyword evidence="1" id="KW-0812">Transmembrane</keyword>
<keyword evidence="1" id="KW-0472">Membrane</keyword>
<protein>
    <recommendedName>
        <fullName evidence="4">GTP-binding protein</fullName>
    </recommendedName>
</protein>
<dbReference type="RefSeq" id="WP_125013006.1">
    <property type="nucleotide sequence ID" value="NZ_RQVR01000011.1"/>
</dbReference>
<dbReference type="EMBL" id="RQVR01000011">
    <property type="protein sequence ID" value="RRJ90423.1"/>
    <property type="molecule type" value="Genomic_DNA"/>
</dbReference>
<dbReference type="Proteomes" id="UP000271937">
    <property type="component" value="Unassembled WGS sequence"/>
</dbReference>
<evidence type="ECO:0000256" key="1">
    <source>
        <dbReference type="SAM" id="Phobius"/>
    </source>
</evidence>
<organism evidence="2 3">
    <name type="scientific">Flavobacterium macacae</name>
    <dbReference type="NCBI Taxonomy" id="2488993"/>
    <lineage>
        <taxon>Bacteria</taxon>
        <taxon>Pseudomonadati</taxon>
        <taxon>Bacteroidota</taxon>
        <taxon>Flavobacteriia</taxon>
        <taxon>Flavobacteriales</taxon>
        <taxon>Flavobacteriaceae</taxon>
        <taxon>Flavobacterium</taxon>
    </lineage>
</organism>
<comment type="caution">
    <text evidence="2">The sequence shown here is derived from an EMBL/GenBank/DDBJ whole genome shotgun (WGS) entry which is preliminary data.</text>
</comment>
<feature type="transmembrane region" description="Helical" evidence="1">
    <location>
        <begin position="87"/>
        <end position="112"/>
    </location>
</feature>